<dbReference type="SUPFAM" id="SSF52047">
    <property type="entry name" value="RNI-like"/>
    <property type="match status" value="1"/>
</dbReference>
<dbReference type="PANTHER" id="PTHR38926:SF5">
    <property type="entry name" value="F-BOX AND LEUCINE-RICH REPEAT PROTEIN 6"/>
    <property type="match status" value="1"/>
</dbReference>
<accession>A0A8H5GBB8</accession>
<feature type="domain" description="F-box" evidence="2">
    <location>
        <begin position="74"/>
        <end position="129"/>
    </location>
</feature>
<feature type="region of interest" description="Disordered" evidence="1">
    <location>
        <begin position="606"/>
        <end position="635"/>
    </location>
</feature>
<dbReference type="EMBL" id="JAACJO010000002">
    <property type="protein sequence ID" value="KAF5361797.1"/>
    <property type="molecule type" value="Genomic_DNA"/>
</dbReference>
<dbReference type="Gene3D" id="1.20.1280.50">
    <property type="match status" value="1"/>
</dbReference>
<keyword evidence="4" id="KW-1185">Reference proteome</keyword>
<name>A0A8H5GBB8_9AGAR</name>
<protein>
    <recommendedName>
        <fullName evidence="2">F-box domain-containing protein</fullName>
    </recommendedName>
</protein>
<evidence type="ECO:0000259" key="2">
    <source>
        <dbReference type="Pfam" id="PF12937"/>
    </source>
</evidence>
<reference evidence="3 4" key="1">
    <citation type="journal article" date="2020" name="ISME J.">
        <title>Uncovering the hidden diversity of litter-decomposition mechanisms in mushroom-forming fungi.</title>
        <authorList>
            <person name="Floudas D."/>
            <person name="Bentzer J."/>
            <person name="Ahren D."/>
            <person name="Johansson T."/>
            <person name="Persson P."/>
            <person name="Tunlid A."/>
        </authorList>
    </citation>
    <scope>NUCLEOTIDE SEQUENCE [LARGE SCALE GENOMIC DNA]</scope>
    <source>
        <strain evidence="3 4">CBS 146.42</strain>
    </source>
</reference>
<gene>
    <name evidence="3" type="ORF">D9756_002367</name>
</gene>
<dbReference type="Pfam" id="PF12937">
    <property type="entry name" value="F-box-like"/>
    <property type="match status" value="1"/>
</dbReference>
<proteinExistence type="predicted"/>
<dbReference type="PANTHER" id="PTHR38926">
    <property type="entry name" value="F-BOX DOMAIN CONTAINING PROTEIN, EXPRESSED"/>
    <property type="match status" value="1"/>
</dbReference>
<evidence type="ECO:0000313" key="3">
    <source>
        <dbReference type="EMBL" id="KAF5361797.1"/>
    </source>
</evidence>
<comment type="caution">
    <text evidence="3">The sequence shown here is derived from an EMBL/GenBank/DDBJ whole genome shotgun (WGS) entry which is preliminary data.</text>
</comment>
<dbReference type="Proteomes" id="UP000559027">
    <property type="component" value="Unassembled WGS sequence"/>
</dbReference>
<sequence length="654" mass="74305">MNFNPASTAGLAGLYPERIHLACLMKSEKPYEIPFDGDEFTRAARETIDCDINKLQEKIYSLRRDRNKLSSTSLLPPEVLSKIFIFIRDGVLSDTYHRGQLQWIRAIAHVCHHWREVSLDCPTLWSVLVFTRPDMAQEMMSRSKMAALTIRSVTGSWTPRLLEQLENAMAQVSRIRVLHLVLAAHPDRLTNIFTSLSQPALLLEKVTLCDTSYPPYHNQKGLPDNTFSDAPRLQNIDIDCLKFTWQASIFKHPTVTTLRLKNARVYPDEASTFGQMMDAFANMPNLRTLDLTSVIPAHTTASGNEGIVQLNFLENLSIDARAPECILFLRSLRYPPHTKISLSSSSSNFEEWSPLISLIGQAMRGTQDTQTRSPRPPHPITEAKIHQNYATSVTVALFDKPMRTPRSLSHSLVTLQLHGPGDHVALSAQDRLLKDIFNSFDFSALENLELCWSPGFHQPTTLRESIGNLSNLKHIRISGCLSSLCHAIKESLEGREAPPPVELPQGRTRSSARRRRLLQYTFPSITVFPSLQTLSIDETDLRESQAPGIVDALIDMLMQRSDMNAPIEKLFFENCRGVRSSYQRRRLAEVVVDLEIDQEVIDVTDPVDEDDVDDEESEYSEDDYDDEDQYSDDYYDDGFDYDIDDAFGWFGFYH</sequence>
<dbReference type="InterPro" id="IPR001810">
    <property type="entry name" value="F-box_dom"/>
</dbReference>
<dbReference type="InterPro" id="IPR032675">
    <property type="entry name" value="LRR_dom_sf"/>
</dbReference>
<organism evidence="3 4">
    <name type="scientific">Leucocoprinus leucothites</name>
    <dbReference type="NCBI Taxonomy" id="201217"/>
    <lineage>
        <taxon>Eukaryota</taxon>
        <taxon>Fungi</taxon>
        <taxon>Dikarya</taxon>
        <taxon>Basidiomycota</taxon>
        <taxon>Agaricomycotina</taxon>
        <taxon>Agaricomycetes</taxon>
        <taxon>Agaricomycetidae</taxon>
        <taxon>Agaricales</taxon>
        <taxon>Agaricineae</taxon>
        <taxon>Agaricaceae</taxon>
        <taxon>Leucocoprinus</taxon>
    </lineage>
</organism>
<dbReference type="Gene3D" id="3.80.10.10">
    <property type="entry name" value="Ribonuclease Inhibitor"/>
    <property type="match status" value="1"/>
</dbReference>
<dbReference type="OrthoDB" id="3029127at2759"/>
<evidence type="ECO:0000256" key="1">
    <source>
        <dbReference type="SAM" id="MobiDB-lite"/>
    </source>
</evidence>
<dbReference type="AlphaFoldDB" id="A0A8H5GBB8"/>
<evidence type="ECO:0000313" key="4">
    <source>
        <dbReference type="Proteomes" id="UP000559027"/>
    </source>
</evidence>